<feature type="transmembrane region" description="Helical" evidence="2">
    <location>
        <begin position="317"/>
        <end position="335"/>
    </location>
</feature>
<gene>
    <name evidence="3" type="ORF">Ga0074812_13045</name>
</gene>
<organism evidence="3 4">
    <name type="scientific">Parafrankia irregularis</name>
    <dbReference type="NCBI Taxonomy" id="795642"/>
    <lineage>
        <taxon>Bacteria</taxon>
        <taxon>Bacillati</taxon>
        <taxon>Actinomycetota</taxon>
        <taxon>Actinomycetes</taxon>
        <taxon>Frankiales</taxon>
        <taxon>Frankiaceae</taxon>
        <taxon>Parafrankia</taxon>
    </lineage>
</organism>
<dbReference type="RefSeq" id="WP_091283900.1">
    <property type="nucleotide sequence ID" value="NZ_FAOZ01000030.1"/>
</dbReference>
<evidence type="ECO:0000313" key="3">
    <source>
        <dbReference type="EMBL" id="CUU59665.1"/>
    </source>
</evidence>
<sequence length="362" mass="36401">MASTPPAAPVDDRQTGPETAPAVSAAAAASVSVSVRKIVTVVLGLTALLALLLLAFGLPASNTGAHGVPIGVVADVAGAEQAADQLHGFTVTRYDTAAAARTAILRRDIYGALDLSSGGTVRVQVASASSYSAAQLVEQAAGAVASSRGATTTVQDVRPFPADDTRGAGLSAGALPMALGGWIGAVVIMLLIQTPGRRVAAALGLAVAGGLALTAVIRFVIGTFDTNYLITSTGAMLGLAATAMTVLGLRNLLNGLGLGIAAIALVVLGNPLSGLASAPEMLPRPWGALGQFLPPGAVGTLLRDLALFDGHGSTQPLLVLLGWLAGGCLCFWLGVRRNRDQLESEHLESEIEEAIGETPAVA</sequence>
<dbReference type="AlphaFoldDB" id="A0A0S4QVP0"/>
<evidence type="ECO:0000256" key="1">
    <source>
        <dbReference type="SAM" id="MobiDB-lite"/>
    </source>
</evidence>
<name>A0A0S4QVP0_9ACTN</name>
<keyword evidence="2" id="KW-1133">Transmembrane helix</keyword>
<dbReference type="EMBL" id="FAOZ01000030">
    <property type="protein sequence ID" value="CUU59665.1"/>
    <property type="molecule type" value="Genomic_DNA"/>
</dbReference>
<evidence type="ECO:0000256" key="2">
    <source>
        <dbReference type="SAM" id="Phobius"/>
    </source>
</evidence>
<evidence type="ECO:0008006" key="5">
    <source>
        <dbReference type="Google" id="ProtNLM"/>
    </source>
</evidence>
<feature type="transmembrane region" description="Helical" evidence="2">
    <location>
        <begin position="38"/>
        <end position="58"/>
    </location>
</feature>
<proteinExistence type="predicted"/>
<feature type="region of interest" description="Disordered" evidence="1">
    <location>
        <begin position="1"/>
        <end position="21"/>
    </location>
</feature>
<reference evidence="4" key="1">
    <citation type="submission" date="2015-11" db="EMBL/GenBank/DDBJ databases">
        <authorList>
            <person name="Varghese N."/>
        </authorList>
    </citation>
    <scope>NUCLEOTIDE SEQUENCE [LARGE SCALE GENOMIC DNA]</scope>
    <source>
        <strain evidence="4">DSM 45899</strain>
    </source>
</reference>
<feature type="transmembrane region" description="Helical" evidence="2">
    <location>
        <begin position="227"/>
        <end position="249"/>
    </location>
</feature>
<keyword evidence="2" id="KW-0472">Membrane</keyword>
<evidence type="ECO:0000313" key="4">
    <source>
        <dbReference type="Proteomes" id="UP000198802"/>
    </source>
</evidence>
<feature type="transmembrane region" description="Helical" evidence="2">
    <location>
        <begin position="256"/>
        <end position="276"/>
    </location>
</feature>
<feature type="transmembrane region" description="Helical" evidence="2">
    <location>
        <begin position="168"/>
        <end position="192"/>
    </location>
</feature>
<feature type="transmembrane region" description="Helical" evidence="2">
    <location>
        <begin position="199"/>
        <end position="221"/>
    </location>
</feature>
<dbReference type="Proteomes" id="UP000198802">
    <property type="component" value="Unassembled WGS sequence"/>
</dbReference>
<accession>A0A0S4QVP0</accession>
<keyword evidence="4" id="KW-1185">Reference proteome</keyword>
<protein>
    <recommendedName>
        <fullName evidence="5">ABC-2 family transporter protein</fullName>
    </recommendedName>
</protein>
<keyword evidence="2" id="KW-0812">Transmembrane</keyword>